<organism evidence="1 2">
    <name type="scientific">Lepraria neglecta</name>
    <dbReference type="NCBI Taxonomy" id="209136"/>
    <lineage>
        <taxon>Eukaryota</taxon>
        <taxon>Fungi</taxon>
        <taxon>Dikarya</taxon>
        <taxon>Ascomycota</taxon>
        <taxon>Pezizomycotina</taxon>
        <taxon>Lecanoromycetes</taxon>
        <taxon>OSLEUM clade</taxon>
        <taxon>Lecanoromycetidae</taxon>
        <taxon>Lecanorales</taxon>
        <taxon>Lecanorineae</taxon>
        <taxon>Stereocaulaceae</taxon>
        <taxon>Lepraria</taxon>
    </lineage>
</organism>
<comment type="caution">
    <text evidence="1">The sequence shown here is derived from an EMBL/GenBank/DDBJ whole genome shotgun (WGS) entry which is preliminary data.</text>
</comment>
<name>A0AAD9Z5C1_9LECA</name>
<dbReference type="EMBL" id="JASNWA010000008">
    <property type="protein sequence ID" value="KAK3171929.1"/>
    <property type="molecule type" value="Genomic_DNA"/>
</dbReference>
<proteinExistence type="predicted"/>
<gene>
    <name evidence="1" type="ORF">OEA41_004013</name>
</gene>
<keyword evidence="2" id="KW-1185">Reference proteome</keyword>
<dbReference type="AlphaFoldDB" id="A0AAD9Z5C1"/>
<protein>
    <submittedName>
        <fullName evidence="1">Uncharacterized protein</fullName>
    </submittedName>
</protein>
<evidence type="ECO:0000313" key="1">
    <source>
        <dbReference type="EMBL" id="KAK3171929.1"/>
    </source>
</evidence>
<dbReference type="Proteomes" id="UP001276659">
    <property type="component" value="Unassembled WGS sequence"/>
</dbReference>
<evidence type="ECO:0000313" key="2">
    <source>
        <dbReference type="Proteomes" id="UP001276659"/>
    </source>
</evidence>
<sequence>MVILNLRPASLRSALELDFGIAHISELVLRVEGCWLKIEIHVEFLNQIWDSLGERLQTIQNRMLDVLQSKLIQAIQDLDRVTVLEAYGSHMEANDKIKTKRLKFVIALGDNLIKNVEQLESWHARFDPSWWLLLRLKSHSIDKELTSEITSRAGSLTTLKTLRNELAAQETKRDSAPFEFLEENALVDDHEIIPYTKSTLACLEGS</sequence>
<accession>A0AAD9Z5C1</accession>
<reference evidence="1" key="1">
    <citation type="submission" date="2022-11" db="EMBL/GenBank/DDBJ databases">
        <title>Chromosomal genome sequence assembly and mating type (MAT) locus characterization of the leprose asexual lichenized fungus Lepraria neglecta (Nyl.) Erichsen.</title>
        <authorList>
            <person name="Allen J.L."/>
            <person name="Pfeffer B."/>
        </authorList>
    </citation>
    <scope>NUCLEOTIDE SEQUENCE</scope>
    <source>
        <strain evidence="1">Allen 5258</strain>
    </source>
</reference>